<sequence>MILLLLIVIACLLIVVVFQFYSKRTLQKQLDTIVKQVTPIVENQISSPILLATTDGHVANLLIALNKLIDQNRAHTSHFIRTEQSMKHMLANMSHDLKTPLTVIAGYAEMLQAQASMSESEQKRIINHVYEKTEEINSLIHSFFDLAKLEAGDKQIPLDRVNVTEICKQTILMFYELITNEGITVDLDLPDRPLYALANEEALNRILSNLLSNALRYGASGKVIGLHVSEEAPYISIEVFDRGTGIQESDQQKIFERMYTLEESRNKHFQGSGLGLTITKRLVEQMQGTISVVSKPNEKTSFVCKLKRVNP</sequence>
<feature type="domain" description="Histidine kinase" evidence="13">
    <location>
        <begin position="92"/>
        <end position="310"/>
    </location>
</feature>
<evidence type="ECO:0000256" key="10">
    <source>
        <dbReference type="ARBA" id="ARBA00022989"/>
    </source>
</evidence>
<comment type="catalytic activity">
    <reaction evidence="1">
        <text>ATP + protein L-histidine = ADP + protein N-phospho-L-histidine.</text>
        <dbReference type="EC" id="2.7.13.3"/>
    </reaction>
</comment>
<dbReference type="PANTHER" id="PTHR45528">
    <property type="entry name" value="SENSOR HISTIDINE KINASE CPXA"/>
    <property type="match status" value="1"/>
</dbReference>
<accession>A0ABS2T1S7</accession>
<evidence type="ECO:0000256" key="6">
    <source>
        <dbReference type="ARBA" id="ARBA00022692"/>
    </source>
</evidence>
<dbReference type="GO" id="GO:0016301">
    <property type="term" value="F:kinase activity"/>
    <property type="evidence" value="ECO:0007669"/>
    <property type="project" value="UniProtKB-KW"/>
</dbReference>
<evidence type="ECO:0000256" key="11">
    <source>
        <dbReference type="ARBA" id="ARBA00023012"/>
    </source>
</evidence>
<dbReference type="InterPro" id="IPR003661">
    <property type="entry name" value="HisK_dim/P_dom"/>
</dbReference>
<dbReference type="SUPFAM" id="SSF47384">
    <property type="entry name" value="Homodimeric domain of signal transducing histidine kinase"/>
    <property type="match status" value="1"/>
</dbReference>
<keyword evidence="12" id="KW-0472">Membrane</keyword>
<dbReference type="EC" id="2.7.13.3" evidence="3"/>
<dbReference type="InterPro" id="IPR004358">
    <property type="entry name" value="Sig_transdc_His_kin-like_C"/>
</dbReference>
<evidence type="ECO:0000256" key="12">
    <source>
        <dbReference type="ARBA" id="ARBA00023136"/>
    </source>
</evidence>
<evidence type="ECO:0000256" key="9">
    <source>
        <dbReference type="ARBA" id="ARBA00022840"/>
    </source>
</evidence>
<evidence type="ECO:0000259" key="13">
    <source>
        <dbReference type="PROSITE" id="PS50109"/>
    </source>
</evidence>
<dbReference type="SMART" id="SM00387">
    <property type="entry name" value="HATPase_c"/>
    <property type="match status" value="1"/>
</dbReference>
<proteinExistence type="predicted"/>
<dbReference type="InterPro" id="IPR036097">
    <property type="entry name" value="HisK_dim/P_sf"/>
</dbReference>
<comment type="caution">
    <text evidence="14">The sequence shown here is derived from an EMBL/GenBank/DDBJ whole genome shotgun (WGS) entry which is preliminary data.</text>
</comment>
<organism evidence="14 15">
    <name type="scientific">Shouchella xiaoxiensis</name>
    <dbReference type="NCBI Taxonomy" id="766895"/>
    <lineage>
        <taxon>Bacteria</taxon>
        <taxon>Bacillati</taxon>
        <taxon>Bacillota</taxon>
        <taxon>Bacilli</taxon>
        <taxon>Bacillales</taxon>
        <taxon>Bacillaceae</taxon>
        <taxon>Shouchella</taxon>
    </lineage>
</organism>
<keyword evidence="9" id="KW-0067">ATP-binding</keyword>
<evidence type="ECO:0000313" key="15">
    <source>
        <dbReference type="Proteomes" id="UP001179280"/>
    </source>
</evidence>
<dbReference type="SMART" id="SM00388">
    <property type="entry name" value="HisKA"/>
    <property type="match status" value="1"/>
</dbReference>
<dbReference type="EMBL" id="JAFBCV010000016">
    <property type="protein sequence ID" value="MBM7840654.1"/>
    <property type="molecule type" value="Genomic_DNA"/>
</dbReference>
<dbReference type="SUPFAM" id="SSF55874">
    <property type="entry name" value="ATPase domain of HSP90 chaperone/DNA topoisomerase II/histidine kinase"/>
    <property type="match status" value="1"/>
</dbReference>
<dbReference type="InterPro" id="IPR050398">
    <property type="entry name" value="HssS/ArlS-like"/>
</dbReference>
<evidence type="ECO:0000256" key="5">
    <source>
        <dbReference type="ARBA" id="ARBA00022679"/>
    </source>
</evidence>
<protein>
    <recommendedName>
        <fullName evidence="3">histidine kinase</fullName>
        <ecNumber evidence="3">2.7.13.3</ecNumber>
    </recommendedName>
</protein>
<dbReference type="Pfam" id="PF02518">
    <property type="entry name" value="HATPase_c"/>
    <property type="match status" value="1"/>
</dbReference>
<keyword evidence="10" id="KW-1133">Transmembrane helix</keyword>
<dbReference type="Gene3D" id="1.10.287.130">
    <property type="match status" value="1"/>
</dbReference>
<dbReference type="Pfam" id="PF00512">
    <property type="entry name" value="HisKA"/>
    <property type="match status" value="1"/>
</dbReference>
<keyword evidence="15" id="KW-1185">Reference proteome</keyword>
<reference evidence="14" key="1">
    <citation type="submission" date="2021-01" db="EMBL/GenBank/DDBJ databases">
        <title>Genomic Encyclopedia of Type Strains, Phase IV (KMG-IV): sequencing the most valuable type-strain genomes for metagenomic binning, comparative biology and taxonomic classification.</title>
        <authorList>
            <person name="Goeker M."/>
        </authorList>
    </citation>
    <scope>NUCLEOTIDE SEQUENCE</scope>
    <source>
        <strain evidence="14">DSM 21943</strain>
    </source>
</reference>
<dbReference type="Proteomes" id="UP001179280">
    <property type="component" value="Unassembled WGS sequence"/>
</dbReference>
<dbReference type="RefSeq" id="WP_204468360.1">
    <property type="nucleotide sequence ID" value="NZ_JAFBCV010000016.1"/>
</dbReference>
<dbReference type="InterPro" id="IPR003594">
    <property type="entry name" value="HATPase_dom"/>
</dbReference>
<dbReference type="InterPro" id="IPR036890">
    <property type="entry name" value="HATPase_C_sf"/>
</dbReference>
<dbReference type="PANTHER" id="PTHR45528:SF8">
    <property type="entry name" value="HISTIDINE KINASE"/>
    <property type="match status" value="1"/>
</dbReference>
<dbReference type="CDD" id="cd00082">
    <property type="entry name" value="HisKA"/>
    <property type="match status" value="1"/>
</dbReference>
<dbReference type="PRINTS" id="PR00344">
    <property type="entry name" value="BCTRLSENSOR"/>
</dbReference>
<evidence type="ECO:0000256" key="1">
    <source>
        <dbReference type="ARBA" id="ARBA00000085"/>
    </source>
</evidence>
<evidence type="ECO:0000256" key="8">
    <source>
        <dbReference type="ARBA" id="ARBA00022777"/>
    </source>
</evidence>
<keyword evidence="6" id="KW-0812">Transmembrane</keyword>
<evidence type="ECO:0000313" key="14">
    <source>
        <dbReference type="EMBL" id="MBM7840654.1"/>
    </source>
</evidence>
<keyword evidence="8 14" id="KW-0418">Kinase</keyword>
<evidence type="ECO:0000256" key="3">
    <source>
        <dbReference type="ARBA" id="ARBA00012438"/>
    </source>
</evidence>
<dbReference type="InterPro" id="IPR005467">
    <property type="entry name" value="His_kinase_dom"/>
</dbReference>
<keyword evidence="5" id="KW-0808">Transferase</keyword>
<gene>
    <name evidence="14" type="ORF">JOC54_003947</name>
</gene>
<evidence type="ECO:0000256" key="2">
    <source>
        <dbReference type="ARBA" id="ARBA00004141"/>
    </source>
</evidence>
<keyword evidence="11" id="KW-0902">Two-component regulatory system</keyword>
<keyword evidence="4" id="KW-0597">Phosphoprotein</keyword>
<evidence type="ECO:0000256" key="4">
    <source>
        <dbReference type="ARBA" id="ARBA00022553"/>
    </source>
</evidence>
<keyword evidence="7" id="KW-0547">Nucleotide-binding</keyword>
<name>A0ABS2T1S7_9BACI</name>
<comment type="subcellular location">
    <subcellularLocation>
        <location evidence="2">Membrane</location>
        <topology evidence="2">Multi-pass membrane protein</topology>
    </subcellularLocation>
</comment>
<dbReference type="Gene3D" id="3.30.565.10">
    <property type="entry name" value="Histidine kinase-like ATPase, C-terminal domain"/>
    <property type="match status" value="1"/>
</dbReference>
<dbReference type="PROSITE" id="PS50109">
    <property type="entry name" value="HIS_KIN"/>
    <property type="match status" value="1"/>
</dbReference>
<evidence type="ECO:0000256" key="7">
    <source>
        <dbReference type="ARBA" id="ARBA00022741"/>
    </source>
</evidence>